<proteinExistence type="predicted"/>
<evidence type="ECO:0000313" key="1">
    <source>
        <dbReference type="EMBL" id="MBA4641960.1"/>
    </source>
</evidence>
<organism evidence="1">
    <name type="scientific">Opuntia streptacantha</name>
    <name type="common">Prickly pear cactus</name>
    <name type="synonym">Opuntia cardona</name>
    <dbReference type="NCBI Taxonomy" id="393608"/>
    <lineage>
        <taxon>Eukaryota</taxon>
        <taxon>Viridiplantae</taxon>
        <taxon>Streptophyta</taxon>
        <taxon>Embryophyta</taxon>
        <taxon>Tracheophyta</taxon>
        <taxon>Spermatophyta</taxon>
        <taxon>Magnoliopsida</taxon>
        <taxon>eudicotyledons</taxon>
        <taxon>Gunneridae</taxon>
        <taxon>Pentapetalae</taxon>
        <taxon>Caryophyllales</taxon>
        <taxon>Cactineae</taxon>
        <taxon>Cactaceae</taxon>
        <taxon>Opuntioideae</taxon>
        <taxon>Opuntia</taxon>
    </lineage>
</organism>
<accession>A0A7C9DFD0</accession>
<reference evidence="1" key="2">
    <citation type="submission" date="2020-07" db="EMBL/GenBank/DDBJ databases">
        <authorList>
            <person name="Vera ALvarez R."/>
            <person name="Arias-Moreno D.M."/>
            <person name="Jimenez-Jacinto V."/>
            <person name="Jimenez-Bremont J.F."/>
            <person name="Swaminathan K."/>
            <person name="Moose S.P."/>
            <person name="Guerrero-Gonzalez M.L."/>
            <person name="Marino-Ramirez L."/>
            <person name="Landsman D."/>
            <person name="Rodriguez-Kessler M."/>
            <person name="Delgado-Sanchez P."/>
        </authorList>
    </citation>
    <scope>NUCLEOTIDE SEQUENCE</scope>
    <source>
        <tissue evidence="1">Cladode</tissue>
    </source>
</reference>
<name>A0A7C9DFD0_OPUST</name>
<dbReference type="EMBL" id="GISG01126454">
    <property type="protein sequence ID" value="MBA4641960.1"/>
    <property type="molecule type" value="Transcribed_RNA"/>
</dbReference>
<dbReference type="AlphaFoldDB" id="A0A7C9DFD0"/>
<protein>
    <submittedName>
        <fullName evidence="1">Uncharacterized protein</fullName>
    </submittedName>
</protein>
<reference evidence="1" key="1">
    <citation type="journal article" date="2013" name="J. Plant Res.">
        <title>Effect of fungi and light on seed germination of three Opuntia species from semiarid lands of central Mexico.</title>
        <authorList>
            <person name="Delgado-Sanchez P."/>
            <person name="Jimenez-Bremont J.F."/>
            <person name="Guerrero-Gonzalez Mde L."/>
            <person name="Flores J."/>
        </authorList>
    </citation>
    <scope>NUCLEOTIDE SEQUENCE</scope>
    <source>
        <tissue evidence="1">Cladode</tissue>
    </source>
</reference>
<sequence length="131" mass="12603">MLSCSPSFPVRVKADIIIGRRDCRHQNNIKACKQKKSRHRSRPLWHCLRRRSYPDLQGSKGIRPSSKFPGLACVCGGGGGGGGAGGGPGGGLGGGGAWGGGGGGGGGVGGVGWVAVGGGVAGLAVGAGAGA</sequence>